<dbReference type="Gene3D" id="1.10.287.1060">
    <property type="entry name" value="ESAT-6-like"/>
    <property type="match status" value="1"/>
</dbReference>
<protein>
    <recommendedName>
        <fullName evidence="1">ESAT-6-like protein</fullName>
    </recommendedName>
</protein>
<accession>A0A8J3JB47</accession>
<name>A0A8J3JB47_9ACTN</name>
<keyword evidence="3" id="KW-1185">Reference proteome</keyword>
<proteinExistence type="inferred from homology"/>
<dbReference type="RefSeq" id="WP_203660652.1">
    <property type="nucleotide sequence ID" value="NZ_BAAAZM010000011.1"/>
</dbReference>
<reference evidence="2" key="1">
    <citation type="submission" date="2021-01" db="EMBL/GenBank/DDBJ databases">
        <title>Whole genome shotgun sequence of Actinocatenispora rupis NBRC 107355.</title>
        <authorList>
            <person name="Komaki H."/>
            <person name="Tamura T."/>
        </authorList>
    </citation>
    <scope>NUCLEOTIDE SEQUENCE</scope>
    <source>
        <strain evidence="2">NBRC 107355</strain>
    </source>
</reference>
<evidence type="ECO:0000313" key="3">
    <source>
        <dbReference type="Proteomes" id="UP000612808"/>
    </source>
</evidence>
<dbReference type="InterPro" id="IPR036689">
    <property type="entry name" value="ESAT-6-like_sf"/>
</dbReference>
<evidence type="ECO:0000256" key="1">
    <source>
        <dbReference type="RuleBase" id="RU362001"/>
    </source>
</evidence>
<dbReference type="Proteomes" id="UP000612808">
    <property type="component" value="Unassembled WGS sequence"/>
</dbReference>
<comment type="similarity">
    <text evidence="1">Belongs to the WXG100 family.</text>
</comment>
<comment type="caution">
    <text evidence="2">The sequence shown here is derived from an EMBL/GenBank/DDBJ whole genome shotgun (WGS) entry which is preliminary data.</text>
</comment>
<gene>
    <name evidence="2" type="ORF">Aru02nite_44280</name>
</gene>
<organism evidence="2 3">
    <name type="scientific">Actinocatenispora rupis</name>
    <dbReference type="NCBI Taxonomy" id="519421"/>
    <lineage>
        <taxon>Bacteria</taxon>
        <taxon>Bacillati</taxon>
        <taxon>Actinomycetota</taxon>
        <taxon>Actinomycetes</taxon>
        <taxon>Micromonosporales</taxon>
        <taxon>Micromonosporaceae</taxon>
        <taxon>Actinocatenispora</taxon>
    </lineage>
</organism>
<evidence type="ECO:0000313" key="2">
    <source>
        <dbReference type="EMBL" id="GID13539.1"/>
    </source>
</evidence>
<sequence>MGYGYDDGSGHISYSFGDIHSVAEAIGTFEGTMDGALEDLYQDFKRLFGNDWAGAAQQACDEAQNKWNQGASEIKLALGEVGKALGASGDRMAALDKSIAAQMQG</sequence>
<dbReference type="AlphaFoldDB" id="A0A8J3JB47"/>
<dbReference type="Pfam" id="PF06013">
    <property type="entry name" value="WXG100"/>
    <property type="match status" value="1"/>
</dbReference>
<dbReference type="EMBL" id="BOMB01000024">
    <property type="protein sequence ID" value="GID13539.1"/>
    <property type="molecule type" value="Genomic_DNA"/>
</dbReference>
<dbReference type="InterPro" id="IPR010310">
    <property type="entry name" value="T7SS_ESAT-6-like"/>
</dbReference>
<dbReference type="SUPFAM" id="SSF140453">
    <property type="entry name" value="EsxAB dimer-like"/>
    <property type="match status" value="1"/>
</dbReference>
<dbReference type="NCBIfam" id="TIGR03930">
    <property type="entry name" value="WXG100_ESAT6"/>
    <property type="match status" value="1"/>
</dbReference>